<keyword evidence="5" id="KW-1185">Reference proteome</keyword>
<dbReference type="RefSeq" id="XP_069233608.1">
    <property type="nucleotide sequence ID" value="XM_069369571.1"/>
</dbReference>
<dbReference type="InterPro" id="IPR004843">
    <property type="entry name" value="Calcineurin-like_PHP"/>
</dbReference>
<dbReference type="InterPro" id="IPR036907">
    <property type="entry name" value="5'-Nucleotdase_C_sf"/>
</dbReference>
<dbReference type="EMBL" id="JAAQHG020000002">
    <property type="protein sequence ID" value="KAL1590503.1"/>
    <property type="molecule type" value="Genomic_DNA"/>
</dbReference>
<name>A0AB34L0B5_9PEZI</name>
<accession>A0AB34L0B5</accession>
<evidence type="ECO:0000256" key="1">
    <source>
        <dbReference type="SAM" id="MobiDB-lite"/>
    </source>
</evidence>
<dbReference type="AlphaFoldDB" id="A0AB34L0B5"/>
<dbReference type="PIRSF" id="PIRSF017316">
    <property type="entry name" value="Pesterase_C1039"/>
    <property type="match status" value="1"/>
</dbReference>
<gene>
    <name evidence="4" type="ORF">WHR41_00965</name>
</gene>
<dbReference type="Gene3D" id="3.60.21.10">
    <property type="match status" value="1"/>
</dbReference>
<dbReference type="Proteomes" id="UP000803884">
    <property type="component" value="Unassembled WGS sequence"/>
</dbReference>
<dbReference type="SUPFAM" id="SSF56300">
    <property type="entry name" value="Metallo-dependent phosphatases"/>
    <property type="match status" value="1"/>
</dbReference>
<dbReference type="InterPro" id="IPR053828">
    <property type="entry name" value="Nucleosidase_C"/>
</dbReference>
<dbReference type="Pfam" id="PF21953">
    <property type="entry name" value="NadN_nucleosid_C"/>
    <property type="match status" value="1"/>
</dbReference>
<feature type="domain" description="Putative 5'-nucleotidase C-terminal" evidence="3">
    <location>
        <begin position="378"/>
        <end position="582"/>
    </location>
</feature>
<evidence type="ECO:0008006" key="6">
    <source>
        <dbReference type="Google" id="ProtNLM"/>
    </source>
</evidence>
<dbReference type="PANTHER" id="PTHR11575">
    <property type="entry name" value="5'-NUCLEOTIDASE-RELATED"/>
    <property type="match status" value="1"/>
</dbReference>
<dbReference type="SUPFAM" id="SSF55816">
    <property type="entry name" value="5'-nucleotidase (syn. UDP-sugar hydrolase), C-terminal domain"/>
    <property type="match status" value="1"/>
</dbReference>
<evidence type="ECO:0000259" key="3">
    <source>
        <dbReference type="Pfam" id="PF21953"/>
    </source>
</evidence>
<dbReference type="Pfam" id="PF00149">
    <property type="entry name" value="Metallophos"/>
    <property type="match status" value="1"/>
</dbReference>
<comment type="caution">
    <text evidence="4">The sequence shown here is derived from an EMBL/GenBank/DDBJ whole genome shotgun (WGS) entry which is preliminary data.</text>
</comment>
<feature type="domain" description="Calcineurin-like phosphoesterase" evidence="2">
    <location>
        <begin position="22"/>
        <end position="250"/>
    </location>
</feature>
<dbReference type="PANTHER" id="PTHR11575:SF22">
    <property type="entry name" value="ADL392WP"/>
    <property type="match status" value="1"/>
</dbReference>
<dbReference type="GO" id="GO:0005829">
    <property type="term" value="C:cytosol"/>
    <property type="evidence" value="ECO:0007669"/>
    <property type="project" value="TreeGrafter"/>
</dbReference>
<feature type="region of interest" description="Disordered" evidence="1">
    <location>
        <begin position="290"/>
        <end position="316"/>
    </location>
</feature>
<evidence type="ECO:0000259" key="2">
    <source>
        <dbReference type="Pfam" id="PF00149"/>
    </source>
</evidence>
<dbReference type="GO" id="GO:0016787">
    <property type="term" value="F:hydrolase activity"/>
    <property type="evidence" value="ECO:0007669"/>
    <property type="project" value="InterPro"/>
</dbReference>
<evidence type="ECO:0000313" key="4">
    <source>
        <dbReference type="EMBL" id="KAL1590503.1"/>
    </source>
</evidence>
<evidence type="ECO:0000313" key="5">
    <source>
        <dbReference type="Proteomes" id="UP000803884"/>
    </source>
</evidence>
<dbReference type="InterPro" id="IPR029052">
    <property type="entry name" value="Metallo-depent_PP-like"/>
</dbReference>
<protein>
    <recommendedName>
        <fullName evidence="6">Calcineurin-like phosphoesterase domain-containing protein</fullName>
    </recommendedName>
</protein>
<dbReference type="InterPro" id="IPR041823">
    <property type="entry name" value="YHR202W_N"/>
</dbReference>
<reference evidence="4 5" key="1">
    <citation type="journal article" date="2020" name="Microbiol. Resour. Announc.">
        <title>Draft Genome Sequence of a Cladosporium Species Isolated from the Mesophotic Ascidian Didemnum maculosum.</title>
        <authorList>
            <person name="Gioti A."/>
            <person name="Siaperas R."/>
            <person name="Nikolaivits E."/>
            <person name="Le Goff G."/>
            <person name="Ouazzani J."/>
            <person name="Kotoulas G."/>
            <person name="Topakas E."/>
        </authorList>
    </citation>
    <scope>NUCLEOTIDE SEQUENCE [LARGE SCALE GENOMIC DNA]</scope>
    <source>
        <strain evidence="4 5">TM138-S3</strain>
    </source>
</reference>
<organism evidence="4 5">
    <name type="scientific">Cladosporium halotolerans</name>
    <dbReference type="NCBI Taxonomy" id="1052096"/>
    <lineage>
        <taxon>Eukaryota</taxon>
        <taxon>Fungi</taxon>
        <taxon>Dikarya</taxon>
        <taxon>Ascomycota</taxon>
        <taxon>Pezizomycotina</taxon>
        <taxon>Dothideomycetes</taxon>
        <taxon>Dothideomycetidae</taxon>
        <taxon>Cladosporiales</taxon>
        <taxon>Cladosporiaceae</taxon>
        <taxon>Cladosporium</taxon>
    </lineage>
</organism>
<proteinExistence type="predicted"/>
<sequence length="641" mass="71110">MQPEALNANSRPSAPLEWGQINFLHTTDTHGWLEGHLKEQNYGADWGDYASFVKHMRAKAKAYDVDLLLVDSGDLHDGAGLSDATHPNGLDSNELFEEIDYDVLTPGNHELYEAEVTYEHFYNFSRRYGDRYVSSNVQVYNPVTSEFEYLGVTHRYFTTEHGLRIMAFGVLFDFTGNSNASKVIPASEMVNQTWFHDALHCDDPVDLYLLIGHNPARPTISSSTFSTVHKAIRAVKPNTPIQIFGGHNHIRDFAVYDDKCTALGSGRYCETLGWLSMSGVSSDTYTGANEPTGVTNPSRPAVNVTSSNSTAPESYTDNTGLRYSRRYLDWNRLTFEYHATGSQAKALDTPRGLNITKDIQSFRQSLNLTKLYGCAPQTWCVSCVPFLSEGSIYSLLQDAVSTVVVNDTRKENARVLTLNTGSVRFDLPKGPFTFDDSFIVSPFDNAFQYISDVPYELAGNVLEILNNGSFFGKRYLETRDFGFYNPSLESSADACTDPGVFHSHSKQKHSLGRIVRRQNTGVTPGYVTKDDFGSDGDDTVHSAIPSYKNPQYFGANSTFPTNGSLPATVDFVFIDFIQQDVLDVLGVLGGSYTEADVQYYLPPTFTTNTYLSVYAQTSSDWQADMPNCPVGLGIGYNEASS</sequence>
<dbReference type="Gene3D" id="3.90.780.10">
    <property type="entry name" value="5'-Nucleotidase, C-terminal domain"/>
    <property type="match status" value="2"/>
</dbReference>
<dbReference type="GeneID" id="96002409"/>
<dbReference type="InterPro" id="IPR006179">
    <property type="entry name" value="5_nucleotidase/apyrase"/>
</dbReference>
<dbReference type="CDD" id="cd07407">
    <property type="entry name" value="MPP_YHR202W_N"/>
    <property type="match status" value="1"/>
</dbReference>
<dbReference type="GO" id="GO:0009166">
    <property type="term" value="P:nucleotide catabolic process"/>
    <property type="evidence" value="ECO:0007669"/>
    <property type="project" value="InterPro"/>
</dbReference>
<dbReference type="InterPro" id="IPR014485">
    <property type="entry name" value="Pesterase_C1039"/>
</dbReference>